<dbReference type="OrthoDB" id="10071171at2759"/>
<reference evidence="2" key="1">
    <citation type="submission" date="2022-11" db="EMBL/GenBank/DDBJ databases">
        <authorList>
            <person name="Petersen C."/>
        </authorList>
    </citation>
    <scope>NUCLEOTIDE SEQUENCE</scope>
    <source>
        <strain evidence="2">IBT 26290</strain>
    </source>
</reference>
<dbReference type="CDD" id="cd01830">
    <property type="entry name" value="XynE_like"/>
    <property type="match status" value="1"/>
</dbReference>
<accession>A0A9W9HLA7</accession>
<evidence type="ECO:0000313" key="3">
    <source>
        <dbReference type="Proteomes" id="UP001149163"/>
    </source>
</evidence>
<comment type="caution">
    <text evidence="2">The sequence shown here is derived from an EMBL/GenBank/DDBJ whole genome shotgun (WGS) entry which is preliminary data.</text>
</comment>
<dbReference type="InterPro" id="IPR013830">
    <property type="entry name" value="SGNH_hydro"/>
</dbReference>
<dbReference type="PANTHER" id="PTHR43784">
    <property type="entry name" value="GDSL-LIKE LIPASE/ACYLHYDROLASE, PUTATIVE (AFU_ORTHOLOGUE AFUA_2G00820)-RELATED"/>
    <property type="match status" value="1"/>
</dbReference>
<dbReference type="RefSeq" id="XP_056538153.1">
    <property type="nucleotide sequence ID" value="XM_056692196.1"/>
</dbReference>
<dbReference type="PANTHER" id="PTHR43784:SF2">
    <property type="entry name" value="GDSL-LIKE LIPASE_ACYLHYDROLASE, PUTATIVE (AFU_ORTHOLOGUE AFUA_2G00820)-RELATED"/>
    <property type="match status" value="1"/>
</dbReference>
<dbReference type="Gene3D" id="3.40.50.1110">
    <property type="entry name" value="SGNH hydrolase"/>
    <property type="match status" value="1"/>
</dbReference>
<evidence type="ECO:0000259" key="1">
    <source>
        <dbReference type="Pfam" id="PF13472"/>
    </source>
</evidence>
<dbReference type="EMBL" id="JAPQKN010000008">
    <property type="protein sequence ID" value="KAJ5150820.1"/>
    <property type="molecule type" value="Genomic_DNA"/>
</dbReference>
<dbReference type="SUPFAM" id="SSF52266">
    <property type="entry name" value="SGNH hydrolase"/>
    <property type="match status" value="1"/>
</dbReference>
<dbReference type="InterPro" id="IPR036514">
    <property type="entry name" value="SGNH_hydro_sf"/>
</dbReference>
<keyword evidence="3" id="KW-1185">Reference proteome</keyword>
<dbReference type="InterPro" id="IPR053140">
    <property type="entry name" value="GDSL_Rv0518-like"/>
</dbReference>
<dbReference type="Proteomes" id="UP001149163">
    <property type="component" value="Unassembled WGS sequence"/>
</dbReference>
<dbReference type="AlphaFoldDB" id="A0A9W9HLA7"/>
<name>A0A9W9HLA7_9EURO</name>
<protein>
    <recommendedName>
        <fullName evidence="1">SGNH hydrolase-type esterase domain-containing protein</fullName>
    </recommendedName>
</protein>
<organism evidence="2 3">
    <name type="scientific">Penicillium canariense</name>
    <dbReference type="NCBI Taxonomy" id="189055"/>
    <lineage>
        <taxon>Eukaryota</taxon>
        <taxon>Fungi</taxon>
        <taxon>Dikarya</taxon>
        <taxon>Ascomycota</taxon>
        <taxon>Pezizomycotina</taxon>
        <taxon>Eurotiomycetes</taxon>
        <taxon>Eurotiomycetidae</taxon>
        <taxon>Eurotiales</taxon>
        <taxon>Aspergillaceae</taxon>
        <taxon>Penicillium</taxon>
    </lineage>
</organism>
<proteinExistence type="predicted"/>
<sequence>MDMPESENDHWVHTWTSMPMVLANDDFPSEAFVEQNIVFGNSTLRQTMRISIGTEKCLRIRLSNAFGTEPLTITRTTLALAGGNNSGIPVVEPRTLQRVTFSGDLSTTIPGGAHIVSDSIDFGFSIAPHTALSISIYIESGHQLNYITSHPGSRTTSYFTKGDHVTQEDFQNLAVEQADHWYYISGIEALVPQDTHALALLGDSITDGRCSTTNCDTRWPNLFFQRLLSSPDSSHLISIVNQAAGGNRVLADGIGPSVLSRVDRDVLSLSGVRYVLIFTGINDIGKEPADRTRQQTLNNQLIAGYKQLVTRLRAHGLWVFGATLTPFCLRNGNDPSSYSHPQREATRQSVNQWIRTSGTFDAVVDFDSVLRDSKHSAFLKEEFDSGDGLHPNEWAFGAMASAFDVSLLSLSV</sequence>
<feature type="domain" description="SGNH hydrolase-type esterase" evidence="1">
    <location>
        <begin position="200"/>
        <end position="393"/>
    </location>
</feature>
<reference evidence="2" key="2">
    <citation type="journal article" date="2023" name="IMA Fungus">
        <title>Comparative genomic study of the Penicillium genus elucidates a diverse pangenome and 15 lateral gene transfer events.</title>
        <authorList>
            <person name="Petersen C."/>
            <person name="Sorensen T."/>
            <person name="Nielsen M.R."/>
            <person name="Sondergaard T.E."/>
            <person name="Sorensen J.L."/>
            <person name="Fitzpatrick D.A."/>
            <person name="Frisvad J.C."/>
            <person name="Nielsen K.L."/>
        </authorList>
    </citation>
    <scope>NUCLEOTIDE SEQUENCE</scope>
    <source>
        <strain evidence="2">IBT 26290</strain>
    </source>
</reference>
<gene>
    <name evidence="2" type="ORF">N7482_010072</name>
</gene>
<evidence type="ECO:0000313" key="2">
    <source>
        <dbReference type="EMBL" id="KAJ5150820.1"/>
    </source>
</evidence>
<dbReference type="GeneID" id="81431372"/>
<dbReference type="Pfam" id="PF13472">
    <property type="entry name" value="Lipase_GDSL_2"/>
    <property type="match status" value="1"/>
</dbReference>